<evidence type="ECO:0000256" key="7">
    <source>
        <dbReference type="RuleBase" id="RU000643"/>
    </source>
</evidence>
<reference evidence="10" key="1">
    <citation type="submission" date="2017-04" db="EMBL/GenBank/DDBJ databases">
        <authorList>
            <person name="Varghese N."/>
            <person name="Submissions S."/>
        </authorList>
    </citation>
    <scope>NUCLEOTIDE SEQUENCE [LARGE SCALE GENOMIC DNA]</scope>
    <source>
        <strain evidence="10">DSM 16512</strain>
    </source>
</reference>
<dbReference type="FunFam" id="1.10.286.20:FF:000001">
    <property type="entry name" value="Elongation factor Ts"/>
    <property type="match status" value="1"/>
</dbReference>
<dbReference type="Pfam" id="PF00889">
    <property type="entry name" value="EF_TS"/>
    <property type="match status" value="1"/>
</dbReference>
<dbReference type="Gene3D" id="3.30.479.20">
    <property type="entry name" value="Elongation factor Ts, dimerisation domain"/>
    <property type="match status" value="2"/>
</dbReference>
<keyword evidence="5" id="KW-0963">Cytoplasm</keyword>
<keyword evidence="3 5" id="KW-0251">Elongation factor</keyword>
<dbReference type="SUPFAM" id="SSF46934">
    <property type="entry name" value="UBA-like"/>
    <property type="match status" value="1"/>
</dbReference>
<proteinExistence type="inferred from homology"/>
<feature type="region of interest" description="Involved in Mg(2+) ion dislocation from EF-Tu" evidence="5">
    <location>
        <begin position="81"/>
        <end position="84"/>
    </location>
</feature>
<dbReference type="GO" id="GO:0005737">
    <property type="term" value="C:cytoplasm"/>
    <property type="evidence" value="ECO:0007669"/>
    <property type="project" value="UniProtKB-SubCell"/>
</dbReference>
<dbReference type="RefSeq" id="WP_084274631.1">
    <property type="nucleotide sequence ID" value="NZ_AP026671.1"/>
</dbReference>
<dbReference type="PROSITE" id="PS01127">
    <property type="entry name" value="EF_TS_2"/>
    <property type="match status" value="1"/>
</dbReference>
<dbReference type="Gene3D" id="1.10.286.20">
    <property type="match status" value="1"/>
</dbReference>
<name>A0A1W1WPV4_9BACT</name>
<evidence type="ECO:0000256" key="5">
    <source>
        <dbReference type="HAMAP-Rule" id="MF_00050"/>
    </source>
</evidence>
<dbReference type="InterPro" id="IPR018101">
    <property type="entry name" value="Transl_elong_Ts_CS"/>
</dbReference>
<evidence type="ECO:0000313" key="9">
    <source>
        <dbReference type="EMBL" id="SMC08344.1"/>
    </source>
</evidence>
<dbReference type="InterPro" id="IPR014039">
    <property type="entry name" value="Transl_elong_EFTs/EF1B_dimer"/>
</dbReference>
<evidence type="ECO:0000256" key="6">
    <source>
        <dbReference type="RuleBase" id="RU000642"/>
    </source>
</evidence>
<dbReference type="GO" id="GO:0003746">
    <property type="term" value="F:translation elongation factor activity"/>
    <property type="evidence" value="ECO:0007669"/>
    <property type="project" value="UniProtKB-UniRule"/>
</dbReference>
<dbReference type="Proteomes" id="UP000192602">
    <property type="component" value="Unassembled WGS sequence"/>
</dbReference>
<dbReference type="PANTHER" id="PTHR11741:SF0">
    <property type="entry name" value="ELONGATION FACTOR TS, MITOCHONDRIAL"/>
    <property type="match status" value="1"/>
</dbReference>
<dbReference type="OrthoDB" id="9808348at2"/>
<evidence type="ECO:0000313" key="10">
    <source>
        <dbReference type="Proteomes" id="UP000192602"/>
    </source>
</evidence>
<evidence type="ECO:0000256" key="2">
    <source>
        <dbReference type="ARBA" id="ARBA00016956"/>
    </source>
</evidence>
<dbReference type="AlphaFoldDB" id="A0A1W1WPV4"/>
<dbReference type="FunFam" id="1.10.8.10:FF:000001">
    <property type="entry name" value="Elongation factor Ts"/>
    <property type="match status" value="1"/>
</dbReference>
<comment type="function">
    <text evidence="5 6">Associates with the EF-Tu.GDP complex and induces the exchange of GDP to GTP. It remains bound to the aminoacyl-tRNA.EF-Tu.GTP complex up to the GTP hydrolysis stage on the ribosome.</text>
</comment>
<dbReference type="NCBIfam" id="TIGR00116">
    <property type="entry name" value="tsf"/>
    <property type="match status" value="1"/>
</dbReference>
<dbReference type="InterPro" id="IPR009060">
    <property type="entry name" value="UBA-like_sf"/>
</dbReference>
<comment type="similarity">
    <text evidence="1 5 6">Belongs to the EF-Ts family.</text>
</comment>
<comment type="subcellular location">
    <subcellularLocation>
        <location evidence="5 7">Cytoplasm</location>
    </subcellularLocation>
</comment>
<dbReference type="SUPFAM" id="SSF54713">
    <property type="entry name" value="Elongation factor Ts (EF-Ts), dimerisation domain"/>
    <property type="match status" value="2"/>
</dbReference>
<evidence type="ECO:0000256" key="4">
    <source>
        <dbReference type="ARBA" id="ARBA00022917"/>
    </source>
</evidence>
<keyword evidence="10" id="KW-1185">Reference proteome</keyword>
<evidence type="ECO:0000259" key="8">
    <source>
        <dbReference type="Pfam" id="PF00889"/>
    </source>
</evidence>
<dbReference type="InterPro" id="IPR001816">
    <property type="entry name" value="Transl_elong_EFTs/EF1B"/>
</dbReference>
<protein>
    <recommendedName>
        <fullName evidence="2 5">Elongation factor Ts</fullName>
        <shortName evidence="5">EF-Ts</shortName>
    </recommendedName>
</protein>
<dbReference type="EMBL" id="FWWZ01000001">
    <property type="protein sequence ID" value="SMC08344.1"/>
    <property type="molecule type" value="Genomic_DNA"/>
</dbReference>
<dbReference type="STRING" id="1069081.SAMN05660197_0093"/>
<evidence type="ECO:0000256" key="3">
    <source>
        <dbReference type="ARBA" id="ARBA00022768"/>
    </source>
</evidence>
<dbReference type="HAMAP" id="MF_00050">
    <property type="entry name" value="EF_Ts"/>
    <property type="match status" value="1"/>
</dbReference>
<dbReference type="PROSITE" id="PS01126">
    <property type="entry name" value="EF_TS_1"/>
    <property type="match status" value="1"/>
</dbReference>
<organism evidence="9 10">
    <name type="scientific">Nitratiruptor tergarcus DSM 16512</name>
    <dbReference type="NCBI Taxonomy" id="1069081"/>
    <lineage>
        <taxon>Bacteria</taxon>
        <taxon>Pseudomonadati</taxon>
        <taxon>Campylobacterota</taxon>
        <taxon>Epsilonproteobacteria</taxon>
        <taxon>Nautiliales</taxon>
        <taxon>Nitratiruptoraceae</taxon>
        <taxon>Nitratiruptor</taxon>
    </lineage>
</organism>
<dbReference type="InterPro" id="IPR036402">
    <property type="entry name" value="EF-Ts_dimer_sf"/>
</dbReference>
<gene>
    <name evidence="5" type="primary">tsf</name>
    <name evidence="9" type="ORF">SAMN05660197_0093</name>
</gene>
<dbReference type="Gene3D" id="1.10.8.10">
    <property type="entry name" value="DNA helicase RuvA subunit, C-terminal domain"/>
    <property type="match status" value="1"/>
</dbReference>
<dbReference type="CDD" id="cd14275">
    <property type="entry name" value="UBA_EF-Ts"/>
    <property type="match status" value="1"/>
</dbReference>
<sequence>MAISAAQVKELRERTGAGMMDCKKALQEANGDMDKAIEILRKKGIAKAAKKADRVASEGTIAVQVSDDYKCATIVEVNSETDFVAQNENFKSLVERVKGHIAESAVESVEELYKTPIDNVIFEEYMKAEIAKIGENIVVRRFDKICVDGPGVVNGYLHMGGKIGVIVAASCDKEEVCTSIKDLLKDVAMHIAAMNPKYLDEASIPVDVIEKEKEIAAAQLEKEGKPANIIEKIIPGKIKKFVEENTLLGQKFVKDDKKSVKQVIDEAAKAAGGTAKIIGFIRYELGEGIEKKEEDFAAEVAAQMK</sequence>
<keyword evidence="4 5" id="KW-0648">Protein biosynthesis</keyword>
<accession>A0A1W1WPV4</accession>
<dbReference type="PANTHER" id="PTHR11741">
    <property type="entry name" value="ELONGATION FACTOR TS"/>
    <property type="match status" value="1"/>
</dbReference>
<feature type="domain" description="Translation elongation factor EFTs/EF1B dimerisation" evidence="8">
    <location>
        <begin position="72"/>
        <end position="287"/>
    </location>
</feature>
<evidence type="ECO:0000256" key="1">
    <source>
        <dbReference type="ARBA" id="ARBA00005532"/>
    </source>
</evidence>